<dbReference type="AlphaFoldDB" id="L0K5S9"/>
<dbReference type="SUPFAM" id="SSF52402">
    <property type="entry name" value="Adenine nucleotide alpha hydrolases-like"/>
    <property type="match status" value="1"/>
</dbReference>
<proteinExistence type="predicted"/>
<protein>
    <submittedName>
        <fullName evidence="2">PP-loop superfamily ATP-utilizing enzyme</fullName>
    </submittedName>
</protein>
<dbReference type="PANTHER" id="PTHR12196">
    <property type="entry name" value="DOMAIN OF UNKNOWN FUNCTION 71 DUF71 -CONTAINING PROTEIN"/>
    <property type="match status" value="1"/>
</dbReference>
<accession>L0K5S9</accession>
<dbReference type="HOGENOM" id="CLU_010289_0_2_2"/>
<dbReference type="NCBIfam" id="TIGR00290">
    <property type="entry name" value="MJ0570_dom"/>
    <property type="match status" value="1"/>
</dbReference>
<dbReference type="Gene3D" id="3.40.50.620">
    <property type="entry name" value="HUPs"/>
    <property type="match status" value="1"/>
</dbReference>
<organism evidence="2 3">
    <name type="scientific">Natronococcus occultus SP4</name>
    <dbReference type="NCBI Taxonomy" id="694430"/>
    <lineage>
        <taxon>Archaea</taxon>
        <taxon>Methanobacteriati</taxon>
        <taxon>Methanobacteriota</taxon>
        <taxon>Stenosarchaea group</taxon>
        <taxon>Halobacteria</taxon>
        <taxon>Halobacteriales</taxon>
        <taxon>Natrialbaceae</taxon>
        <taxon>Natronococcus</taxon>
    </lineage>
</organism>
<keyword evidence="3" id="KW-1185">Reference proteome</keyword>
<dbReference type="InterPro" id="IPR002761">
    <property type="entry name" value="Diphthami_syn_dom"/>
</dbReference>
<reference evidence="2 3" key="1">
    <citation type="submission" date="2012-11" db="EMBL/GenBank/DDBJ databases">
        <title>FINISHED of Natronococcus occultus SP4, DSM 3396.</title>
        <authorList>
            <consortium name="DOE Joint Genome Institute"/>
            <person name="Eisen J."/>
            <person name="Huntemann M."/>
            <person name="Wei C.-L."/>
            <person name="Han J."/>
            <person name="Detter J.C."/>
            <person name="Han C."/>
            <person name="Tapia R."/>
            <person name="Chen A."/>
            <person name="Kyrpides N."/>
            <person name="Mavromatis K."/>
            <person name="Markowitz V."/>
            <person name="Szeto E."/>
            <person name="Ivanova N."/>
            <person name="Mikhailova N."/>
            <person name="Ovchinnikova G."/>
            <person name="Pagani I."/>
            <person name="Pati A."/>
            <person name="Goodwin L."/>
            <person name="Nordberg H.P."/>
            <person name="Cantor M.N."/>
            <person name="Hua S.X."/>
            <person name="Woyke T."/>
            <person name="Eisen J."/>
            <person name="Klenk H.-P."/>
            <person name="Klenk H.-P."/>
        </authorList>
    </citation>
    <scope>NUCLEOTIDE SEQUENCE [LARGE SCALE GENOMIC DNA]</scope>
    <source>
        <strain evidence="2 3">SP4</strain>
        <plasmid evidence="3">Plasmid 2</plasmid>
    </source>
</reference>
<dbReference type="Gene3D" id="3.90.1490.10">
    <property type="entry name" value="putative n-type atp pyrophosphatase, domain 2"/>
    <property type="match status" value="1"/>
</dbReference>
<dbReference type="GO" id="GO:0017183">
    <property type="term" value="P:protein histidyl modification to diphthamide"/>
    <property type="evidence" value="ECO:0007669"/>
    <property type="project" value="TreeGrafter"/>
</dbReference>
<keyword evidence="2" id="KW-0614">Plasmid</keyword>
<dbReference type="InterPro" id="IPR030662">
    <property type="entry name" value="DPH6/MJ0570"/>
</dbReference>
<evidence type="ECO:0000259" key="1">
    <source>
        <dbReference type="Pfam" id="PF01902"/>
    </source>
</evidence>
<dbReference type="OrthoDB" id="372052at2157"/>
<dbReference type="RefSeq" id="WP_015323311.1">
    <property type="nucleotide sequence ID" value="NC_019976.1"/>
</dbReference>
<dbReference type="InterPro" id="IPR014729">
    <property type="entry name" value="Rossmann-like_a/b/a_fold"/>
</dbReference>
<dbReference type="PANTHER" id="PTHR12196:SF2">
    <property type="entry name" value="DIPHTHINE--AMMONIA LIGASE"/>
    <property type="match status" value="1"/>
</dbReference>
<dbReference type="Pfam" id="PF01902">
    <property type="entry name" value="Diphthami_syn_2"/>
    <property type="match status" value="1"/>
</dbReference>
<feature type="domain" description="Diphthamide synthase" evidence="1">
    <location>
        <begin position="9"/>
        <end position="243"/>
    </location>
</feature>
<evidence type="ECO:0000313" key="3">
    <source>
        <dbReference type="Proteomes" id="UP000010878"/>
    </source>
</evidence>
<gene>
    <name evidence="2" type="ORF">Natoc_4175</name>
</gene>
<evidence type="ECO:0000313" key="2">
    <source>
        <dbReference type="EMBL" id="AGB39880.1"/>
    </source>
</evidence>
<dbReference type="GeneID" id="14405902"/>
<sequence>MVASEGGWIALFSGGKDSSWALHRALEAGRDVRRLVIVRPPEGSHAYHAPATAVTRLAARSIGIPIVDAGLPATDLEPPDLRATGRSSATDGTEEFESLEVVLERLDDEFDGGLAGVVAGVVGNEFQVDRLRSLCDGLGCTFLAPLWRAEPRALATEMIDGGLEIVIVEVSAPGFDERWLGRRLDRNALIELEALGREHGVHLLGEDGAFETIVTDGPHMERPIALTVEREWNGDWGRLRIVDARLE</sequence>
<geneLocation type="plasmid" evidence="2">
    <name>2</name>
</geneLocation>
<dbReference type="GO" id="GO:0017178">
    <property type="term" value="F:diphthine-ammonia ligase activity"/>
    <property type="evidence" value="ECO:0007669"/>
    <property type="project" value="TreeGrafter"/>
</dbReference>
<name>L0K5S9_9EURY</name>
<dbReference type="EMBL" id="CP003931">
    <property type="protein sequence ID" value="AGB39880.1"/>
    <property type="molecule type" value="Genomic_DNA"/>
</dbReference>
<dbReference type="Proteomes" id="UP000010878">
    <property type="component" value="Plasmid 2"/>
</dbReference>
<dbReference type="CDD" id="cd01994">
    <property type="entry name" value="AANH_PF0828-like"/>
    <property type="match status" value="1"/>
</dbReference>
<dbReference type="KEGG" id="nou:Natoc_4175"/>